<gene>
    <name evidence="4" type="ORF">ERS852395_00713</name>
</gene>
<dbReference type="Pfam" id="PF14478">
    <property type="entry name" value="DUF4430"/>
    <property type="match status" value="1"/>
</dbReference>
<dbReference type="EMBL" id="CYZA01000002">
    <property type="protein sequence ID" value="CUN56448.1"/>
    <property type="molecule type" value="Genomic_DNA"/>
</dbReference>
<dbReference type="AlphaFoldDB" id="A0A173Y154"/>
<feature type="domain" description="Transcobalamin-like C-terminal" evidence="3">
    <location>
        <begin position="333"/>
        <end position="410"/>
    </location>
</feature>
<name>A0A173Y154_9FIRM</name>
<evidence type="ECO:0000313" key="5">
    <source>
        <dbReference type="Proteomes" id="UP000095447"/>
    </source>
</evidence>
<dbReference type="Proteomes" id="UP000095447">
    <property type="component" value="Unassembled WGS sequence"/>
</dbReference>
<dbReference type="Gene3D" id="2.170.130.30">
    <property type="match status" value="1"/>
</dbReference>
<sequence>MSRKKKGLALWLALFLGVSSLTGCGSGNDNMTQLSQKGADIMNSSDEEQDTDVEPLKTKTQLPEDGIITQAQMETIAGKDEKFYFVGKTDSGIGYKWTYNGSQIQNPVEQKLLVQCTEDGTEEIKKAANNAPYALKVTLEKMNLAAPAKLTLNLKEEWNANKVLYCLEENGKIYQLDTAKISTRESGKKKVKRTTLTFNVTKTGGDFYLIGGSTTGEAADDQADDETKDNTKDNAKGEDTQSKDNKSTGSSSDQADTDRNPTSGQDGSSADNSSGDTSGSGDSSDEDTAMTCTFSIECSTILNNWNDLKESKAEFVPADGWILYPSEVEFYEGETVFDVLKRVCNEAGIQMESEWTPMYNSYYVSGINNLYEFDCGKDSGWMYCVNGWYPNYGCSKYTLEDGDTVEWRYTCNLGRDVGDQYYD</sequence>
<feature type="compositionally biased region" description="Low complexity" evidence="1">
    <location>
        <begin position="263"/>
        <end position="282"/>
    </location>
</feature>
<evidence type="ECO:0000256" key="1">
    <source>
        <dbReference type="SAM" id="MobiDB-lite"/>
    </source>
</evidence>
<reference evidence="4 5" key="1">
    <citation type="submission" date="2015-09" db="EMBL/GenBank/DDBJ databases">
        <authorList>
            <consortium name="Pathogen Informatics"/>
        </authorList>
    </citation>
    <scope>NUCLEOTIDE SEQUENCE [LARGE SCALE GENOMIC DNA]</scope>
    <source>
        <strain evidence="4 5">2789STDY5608838</strain>
    </source>
</reference>
<accession>A0A173Y154</accession>
<keyword evidence="2" id="KW-0732">Signal</keyword>
<protein>
    <recommendedName>
        <fullName evidence="3">Transcobalamin-like C-terminal domain-containing protein</fullName>
    </recommendedName>
</protein>
<evidence type="ECO:0000256" key="2">
    <source>
        <dbReference type="SAM" id="SignalP"/>
    </source>
</evidence>
<dbReference type="InterPro" id="IPR027954">
    <property type="entry name" value="Transcobalamin-like_C"/>
</dbReference>
<dbReference type="RefSeq" id="WP_055052730.1">
    <property type="nucleotide sequence ID" value="NZ_CYZA01000002.1"/>
</dbReference>
<feature type="compositionally biased region" description="Acidic residues" evidence="1">
    <location>
        <begin position="218"/>
        <end position="227"/>
    </location>
</feature>
<feature type="signal peptide" evidence="2">
    <location>
        <begin position="1"/>
        <end position="23"/>
    </location>
</feature>
<proteinExistence type="predicted"/>
<evidence type="ECO:0000313" key="4">
    <source>
        <dbReference type="EMBL" id="CUN56448.1"/>
    </source>
</evidence>
<feature type="region of interest" description="Disordered" evidence="1">
    <location>
        <begin position="213"/>
        <end position="286"/>
    </location>
</feature>
<organism evidence="4 5">
    <name type="scientific">Blautia obeum</name>
    <dbReference type="NCBI Taxonomy" id="40520"/>
    <lineage>
        <taxon>Bacteria</taxon>
        <taxon>Bacillati</taxon>
        <taxon>Bacillota</taxon>
        <taxon>Clostridia</taxon>
        <taxon>Lachnospirales</taxon>
        <taxon>Lachnospiraceae</taxon>
        <taxon>Blautia</taxon>
    </lineage>
</organism>
<dbReference type="PROSITE" id="PS51257">
    <property type="entry name" value="PROKAR_LIPOPROTEIN"/>
    <property type="match status" value="1"/>
</dbReference>
<evidence type="ECO:0000259" key="3">
    <source>
        <dbReference type="Pfam" id="PF14478"/>
    </source>
</evidence>
<feature type="chain" id="PRO_5038530582" description="Transcobalamin-like C-terminal domain-containing protein" evidence="2">
    <location>
        <begin position="24"/>
        <end position="423"/>
    </location>
</feature>
<feature type="compositionally biased region" description="Basic and acidic residues" evidence="1">
    <location>
        <begin position="228"/>
        <end position="246"/>
    </location>
</feature>